<dbReference type="Pfam" id="PF03860">
    <property type="entry name" value="Csp"/>
    <property type="match status" value="1"/>
</dbReference>
<proteinExistence type="predicted"/>
<protein>
    <recommendedName>
        <fullName evidence="3">Ferredoxin</fullName>
    </recommendedName>
</protein>
<organism evidence="1 2">
    <name type="scientific">Pontibacillus yanchengensis Y32</name>
    <dbReference type="NCBI Taxonomy" id="1385514"/>
    <lineage>
        <taxon>Bacteria</taxon>
        <taxon>Bacillati</taxon>
        <taxon>Bacillota</taxon>
        <taxon>Bacilli</taxon>
        <taxon>Bacillales</taxon>
        <taxon>Bacillaceae</taxon>
        <taxon>Pontibacillus</taxon>
    </lineage>
</organism>
<dbReference type="PANTHER" id="PTHR37310">
    <property type="entry name" value="CYTOPLASMIC PROTEIN-RELATED"/>
    <property type="match status" value="1"/>
</dbReference>
<dbReference type="eggNOG" id="ENOG5032SB1">
    <property type="taxonomic scope" value="Bacteria"/>
</dbReference>
<sequence>MTHENFPSVLKALHECMEACNHCYDACLQEEDVNAMVECIRLDRECADICAFLEQSITRNSPYMQEIAKVCITACEECADSCEAHHHDHCQKCAKACRKCADECRKLIA</sequence>
<dbReference type="OrthoDB" id="5396211at2"/>
<gene>
    <name evidence="1" type="ORF">N782_10670</name>
</gene>
<dbReference type="EMBL" id="AVBF01000024">
    <property type="protein sequence ID" value="KGP72711.1"/>
    <property type="molecule type" value="Genomic_DNA"/>
</dbReference>
<dbReference type="Proteomes" id="UP000030147">
    <property type="component" value="Unassembled WGS sequence"/>
</dbReference>
<dbReference type="RefSeq" id="WP_036819183.1">
    <property type="nucleotide sequence ID" value="NZ_AVBF01000024.1"/>
</dbReference>
<name>A0A0A2TF13_9BACI</name>
<keyword evidence="2" id="KW-1185">Reference proteome</keyword>
<evidence type="ECO:0008006" key="3">
    <source>
        <dbReference type="Google" id="ProtNLM"/>
    </source>
</evidence>
<evidence type="ECO:0000313" key="1">
    <source>
        <dbReference type="EMBL" id="KGP72711.1"/>
    </source>
</evidence>
<dbReference type="STRING" id="1385514.N782_10670"/>
<dbReference type="PANTHER" id="PTHR37310:SF1">
    <property type="entry name" value="CYTOPLASMIC PROTEIN"/>
    <property type="match status" value="1"/>
</dbReference>
<comment type="caution">
    <text evidence="1">The sequence shown here is derived from an EMBL/GenBank/DDBJ whole genome shotgun (WGS) entry which is preliminary data.</text>
</comment>
<dbReference type="AlphaFoldDB" id="A0A0A2TF13"/>
<reference evidence="1 2" key="1">
    <citation type="journal article" date="2015" name="Stand. Genomic Sci.">
        <title>High quality draft genome sequence of the moderately halophilic bacterium Pontibacillus yanchengensis Y32(T) and comparison among Pontibacillus genomes.</title>
        <authorList>
            <person name="Huang J."/>
            <person name="Qiao Z.X."/>
            <person name="Tang J.W."/>
            <person name="Wang G."/>
        </authorList>
    </citation>
    <scope>NUCLEOTIDE SEQUENCE [LARGE SCALE GENOMIC DNA]</scope>
    <source>
        <strain evidence="1 2">Y32</strain>
    </source>
</reference>
<dbReference type="InterPro" id="IPR005560">
    <property type="entry name" value="Csp_YhjQ"/>
</dbReference>
<dbReference type="InterPro" id="IPR044543">
    <property type="entry name" value="YHJQ-like"/>
</dbReference>
<evidence type="ECO:0000313" key="2">
    <source>
        <dbReference type="Proteomes" id="UP000030147"/>
    </source>
</evidence>
<dbReference type="CDD" id="cd08026">
    <property type="entry name" value="DUF326"/>
    <property type="match status" value="1"/>
</dbReference>
<dbReference type="Gene3D" id="1.20.1270.360">
    <property type="match status" value="1"/>
</dbReference>
<accession>A0A0A2TF13</accession>